<evidence type="ECO:0000313" key="3">
    <source>
        <dbReference type="Proteomes" id="UP000259610"/>
    </source>
</evidence>
<accession>A0A3B9GY84</accession>
<reference evidence="2 3" key="1">
    <citation type="journal article" date="2018" name="Nat. Biotechnol.">
        <title>A standardized bacterial taxonomy based on genome phylogeny substantially revises the tree of life.</title>
        <authorList>
            <person name="Parks D.H."/>
            <person name="Chuvochina M."/>
            <person name="Waite D.W."/>
            <person name="Rinke C."/>
            <person name="Skarshewski A."/>
            <person name="Chaumeil P.A."/>
            <person name="Hugenholtz P."/>
        </authorList>
    </citation>
    <scope>NUCLEOTIDE SEQUENCE [LARGE SCALE GENOMIC DNA]</scope>
    <source>
        <strain evidence="2">UBA8733</strain>
    </source>
</reference>
<dbReference type="AlphaFoldDB" id="A0A3B9GY84"/>
<organism evidence="2 3">
    <name type="scientific">Hyphomonas adhaerens</name>
    <dbReference type="NCBI Taxonomy" id="81029"/>
    <lineage>
        <taxon>Bacteria</taxon>
        <taxon>Pseudomonadati</taxon>
        <taxon>Pseudomonadota</taxon>
        <taxon>Alphaproteobacteria</taxon>
        <taxon>Hyphomonadales</taxon>
        <taxon>Hyphomonadaceae</taxon>
        <taxon>Hyphomonas</taxon>
    </lineage>
</organism>
<name>A0A3B9GY84_9PROT</name>
<sequence length="103" mass="11447">MTHQTEDDAARWARMVDAEERAFALLDAIEAAGIMKPGRTEGEVDRDIEAIAADQFGIARNWHQRLVRAGVNTTCIFSDRPDEVTIGPEDTVYVDKGPVFEQA</sequence>
<feature type="domain" description="Peptidase M24" evidence="1">
    <location>
        <begin position="15"/>
        <end position="100"/>
    </location>
</feature>
<proteinExistence type="predicted"/>
<protein>
    <submittedName>
        <fullName evidence="2">Aminopeptidase</fullName>
    </submittedName>
</protein>
<dbReference type="GO" id="GO:0004177">
    <property type="term" value="F:aminopeptidase activity"/>
    <property type="evidence" value="ECO:0007669"/>
    <property type="project" value="UniProtKB-KW"/>
</dbReference>
<dbReference type="InterPro" id="IPR036005">
    <property type="entry name" value="Creatinase/aminopeptidase-like"/>
</dbReference>
<feature type="non-terminal residue" evidence="2">
    <location>
        <position position="103"/>
    </location>
</feature>
<comment type="caution">
    <text evidence="2">The sequence shown here is derived from an EMBL/GenBank/DDBJ whole genome shotgun (WGS) entry which is preliminary data.</text>
</comment>
<evidence type="ECO:0000313" key="2">
    <source>
        <dbReference type="EMBL" id="HAE27348.1"/>
    </source>
</evidence>
<gene>
    <name evidence="2" type="ORF">DCG58_09330</name>
</gene>
<keyword evidence="2" id="KW-0645">Protease</keyword>
<evidence type="ECO:0000259" key="1">
    <source>
        <dbReference type="Pfam" id="PF00557"/>
    </source>
</evidence>
<keyword evidence="2" id="KW-0031">Aminopeptidase</keyword>
<dbReference type="EMBL" id="DMAN01000208">
    <property type="protein sequence ID" value="HAE27348.1"/>
    <property type="molecule type" value="Genomic_DNA"/>
</dbReference>
<dbReference type="InterPro" id="IPR000994">
    <property type="entry name" value="Pept_M24"/>
</dbReference>
<keyword evidence="2" id="KW-0378">Hydrolase</keyword>
<dbReference type="SUPFAM" id="SSF55920">
    <property type="entry name" value="Creatinase/aminopeptidase"/>
    <property type="match status" value="1"/>
</dbReference>
<dbReference type="Pfam" id="PF00557">
    <property type="entry name" value="Peptidase_M24"/>
    <property type="match status" value="1"/>
</dbReference>
<dbReference type="Proteomes" id="UP000259610">
    <property type="component" value="Unassembled WGS sequence"/>
</dbReference>